<dbReference type="EnsemblPlants" id="AVESA.00010b.r2.1AG0055240.1">
    <property type="protein sequence ID" value="AVESA.00010b.r2.1AG0055240.1.CDS"/>
    <property type="gene ID" value="AVESA.00010b.r2.1AG0055240"/>
</dbReference>
<keyword evidence="2" id="KW-1185">Reference proteome</keyword>
<dbReference type="Proteomes" id="UP001732700">
    <property type="component" value="Chromosome 1A"/>
</dbReference>
<name>A0ACD5THR3_AVESA</name>
<evidence type="ECO:0000313" key="2">
    <source>
        <dbReference type="Proteomes" id="UP001732700"/>
    </source>
</evidence>
<reference evidence="1" key="1">
    <citation type="submission" date="2021-05" db="EMBL/GenBank/DDBJ databases">
        <authorList>
            <person name="Scholz U."/>
            <person name="Mascher M."/>
            <person name="Fiebig A."/>
        </authorList>
    </citation>
    <scope>NUCLEOTIDE SEQUENCE [LARGE SCALE GENOMIC DNA]</scope>
</reference>
<accession>A0ACD5THR3</accession>
<sequence length="516" mass="57196">MELTALVLLLPFLLAGFLYLRRKDSAVGARRLPPSPRGLPIIGNLHQVGALPHRGLSALAAAHGAPDLLLLRLGRVPALVASSPAAAAELLRSQDHAFATRPYFRTAEILSYGFRDLVFAPHGEHWRHVRRLCSAHVLSAARSHRQNAMREREVAALVQAVASQSARSDAGVVDVSGALYWFANDVICRVVCGRLPWEEEEGRRVLLRELIEESSALLSGFRVGDYFPALAWADALLPGGGARAWKNIRRWDVLLEKVLQEHERRRAGRGGDDDDGREEDFVDVLLALQEEGGHDGFNLTRDIVKALLGDIFVAGTETTYSTLEWAMSELIKNPMTMRKLQHEVRSATRSGGIAGADTLGAAPYLKAVVKEALRLHPPAPLLLPRECMQDSTVLGYHVAKGTRVFVNAWAICRDPASWHAPDEFLPERFLESDVDFRGRHFQFIPFGAGRRICPGMQFSLATMELALANLVRMFDWELPDGMSPRELDMSDSPGLVTARRVGLRLVARPFEWGKQE</sequence>
<organism evidence="1 2">
    <name type="scientific">Avena sativa</name>
    <name type="common">Oat</name>
    <dbReference type="NCBI Taxonomy" id="4498"/>
    <lineage>
        <taxon>Eukaryota</taxon>
        <taxon>Viridiplantae</taxon>
        <taxon>Streptophyta</taxon>
        <taxon>Embryophyta</taxon>
        <taxon>Tracheophyta</taxon>
        <taxon>Spermatophyta</taxon>
        <taxon>Magnoliopsida</taxon>
        <taxon>Liliopsida</taxon>
        <taxon>Poales</taxon>
        <taxon>Poaceae</taxon>
        <taxon>BOP clade</taxon>
        <taxon>Pooideae</taxon>
        <taxon>Poodae</taxon>
        <taxon>Poeae</taxon>
        <taxon>Poeae Chloroplast Group 1 (Aveneae type)</taxon>
        <taxon>Aveninae</taxon>
        <taxon>Avena</taxon>
    </lineage>
</organism>
<proteinExistence type="predicted"/>
<reference evidence="1" key="2">
    <citation type="submission" date="2025-09" db="UniProtKB">
        <authorList>
            <consortium name="EnsemblPlants"/>
        </authorList>
    </citation>
    <scope>IDENTIFICATION</scope>
</reference>
<evidence type="ECO:0000313" key="1">
    <source>
        <dbReference type="EnsemblPlants" id="AVESA.00010b.r2.1AG0055240.1.CDS"/>
    </source>
</evidence>
<protein>
    <submittedName>
        <fullName evidence="1">Uncharacterized protein</fullName>
    </submittedName>
</protein>